<protein>
    <submittedName>
        <fullName evidence="9">Cytochrome c biogenesis transmembrane protein (Modular protein)</fullName>
    </submittedName>
</protein>
<dbReference type="Proteomes" id="UP000287233">
    <property type="component" value="Chromosome"/>
</dbReference>
<organism evidence="9 10">
    <name type="scientific">Bipolaricaulis sibiricus</name>
    <dbReference type="NCBI Taxonomy" id="2501609"/>
    <lineage>
        <taxon>Bacteria</taxon>
        <taxon>Candidatus Bipolaricaulota</taxon>
        <taxon>Candidatus Bipolaricaulia</taxon>
        <taxon>Candidatus Bipolaricaulales</taxon>
        <taxon>Candidatus Bipolaricaulaceae</taxon>
        <taxon>Candidatus Bipolaricaulis</taxon>
    </lineage>
</organism>
<evidence type="ECO:0000256" key="1">
    <source>
        <dbReference type="ARBA" id="ARBA00004141"/>
    </source>
</evidence>
<evidence type="ECO:0000256" key="3">
    <source>
        <dbReference type="ARBA" id="ARBA00022692"/>
    </source>
</evidence>
<feature type="transmembrane region" description="Helical" evidence="6">
    <location>
        <begin position="390"/>
        <end position="411"/>
    </location>
</feature>
<evidence type="ECO:0000259" key="8">
    <source>
        <dbReference type="Pfam" id="PF02683"/>
    </source>
</evidence>
<evidence type="ECO:0000313" key="10">
    <source>
        <dbReference type="Proteomes" id="UP000287233"/>
    </source>
</evidence>
<feature type="transmembrane region" description="Helical" evidence="6">
    <location>
        <begin position="272"/>
        <end position="298"/>
    </location>
</feature>
<dbReference type="Pfam" id="PF02683">
    <property type="entry name" value="DsbD_TM"/>
    <property type="match status" value="1"/>
</dbReference>
<feature type="chain" id="PRO_5019364568" evidence="7">
    <location>
        <begin position="29"/>
        <end position="502"/>
    </location>
</feature>
<keyword evidence="3 6" id="KW-0812">Transmembrane</keyword>
<evidence type="ECO:0000256" key="4">
    <source>
        <dbReference type="ARBA" id="ARBA00022989"/>
    </source>
</evidence>
<evidence type="ECO:0000256" key="5">
    <source>
        <dbReference type="ARBA" id="ARBA00023136"/>
    </source>
</evidence>
<dbReference type="PANTHER" id="PTHR31272">
    <property type="entry name" value="CYTOCHROME C-TYPE BIOGENESIS PROTEIN HI_1454-RELATED"/>
    <property type="match status" value="1"/>
</dbReference>
<gene>
    <name evidence="9" type="ORF">BIP78_1133</name>
</gene>
<dbReference type="PANTHER" id="PTHR31272:SF9">
    <property type="entry name" value="BLL1027 PROTEIN"/>
    <property type="match status" value="1"/>
</dbReference>
<dbReference type="InterPro" id="IPR051790">
    <property type="entry name" value="Cytochrome_c-biogenesis_DsbD"/>
</dbReference>
<dbReference type="AlphaFoldDB" id="A0A410FUY9"/>
<reference evidence="10" key="1">
    <citation type="submission" date="2018-12" db="EMBL/GenBank/DDBJ databases">
        <title>Complete genome sequence of an uncultured bacterium of the candidate phylum Bipolaricaulota.</title>
        <authorList>
            <person name="Kadnikov V.V."/>
            <person name="Mardanov A.V."/>
            <person name="Beletsky A.V."/>
            <person name="Frank Y.A."/>
            <person name="Karnachuk O.V."/>
            <person name="Ravin N.V."/>
        </authorList>
    </citation>
    <scope>NUCLEOTIDE SEQUENCE [LARGE SCALE GENOMIC DNA]</scope>
</reference>
<dbReference type="GO" id="GO:0016020">
    <property type="term" value="C:membrane"/>
    <property type="evidence" value="ECO:0007669"/>
    <property type="project" value="UniProtKB-SubCell"/>
</dbReference>
<comment type="similarity">
    <text evidence="2">Belongs to the DsbD family.</text>
</comment>
<feature type="transmembrane region" description="Helical" evidence="6">
    <location>
        <begin position="436"/>
        <end position="457"/>
    </location>
</feature>
<dbReference type="InterPro" id="IPR003834">
    <property type="entry name" value="Cyt_c_assmbl_TM_dom"/>
</dbReference>
<sequence>MNTTRTRGRAAGLALGLLAIAAGASALAEVLPPQVELVYVYELGCTDCARVDALLQDLAALYPTLRIDRYDVHSSEGRRLVQRLLTAYGAELGPVPMVFVGDVAMIGSTFYGLRESPVRLTGLALELALDEAVARAVQVPTASPYDRLPATKTDLVAFLDPSDPASGSYERLVEDLLAQHPGLGLVRLDPARDDDRRTVGRLQRMMDAPGDPPALFVGDLALVGDTLYVRREAPRPFAFGEDDLRTVDALVARAVADEAASPLERLRLREQLTLWAVIGAALLDSLNPCDFALMLLLMGTLIVLGKRMKVLWAGLAFIAGTYVTYFTMGFAVYTLLGVTVGARGFRVPFLYTVSSLAILIGLFQMKDLLWYGRWFSIEIPERWKPRAKKLAESVASVPGAFVIGALESLFLAPCTSGPYLAILTLLSQTTERLEGALLLLLYNFVFVVPLIVLALAVHFGFTTTARAERWRKAKAGKFHFITGLVMFALGVGMIVAVRIGLL</sequence>
<evidence type="ECO:0000313" key="9">
    <source>
        <dbReference type="EMBL" id="QAA76899.1"/>
    </source>
</evidence>
<evidence type="ECO:0000256" key="7">
    <source>
        <dbReference type="SAM" id="SignalP"/>
    </source>
</evidence>
<feature type="transmembrane region" description="Helical" evidence="6">
    <location>
        <begin position="348"/>
        <end position="369"/>
    </location>
</feature>
<proteinExistence type="inferred from homology"/>
<evidence type="ECO:0000256" key="2">
    <source>
        <dbReference type="ARBA" id="ARBA00006143"/>
    </source>
</evidence>
<name>A0A410FUY9_BIPS1</name>
<dbReference type="PROSITE" id="PS51354">
    <property type="entry name" value="GLUTAREDOXIN_2"/>
    <property type="match status" value="1"/>
</dbReference>
<keyword evidence="5 6" id="KW-0472">Membrane</keyword>
<feature type="signal peptide" evidence="7">
    <location>
        <begin position="1"/>
        <end position="28"/>
    </location>
</feature>
<feature type="domain" description="Cytochrome C biogenesis protein transmembrane" evidence="8">
    <location>
        <begin position="273"/>
        <end position="489"/>
    </location>
</feature>
<feature type="transmembrane region" description="Helical" evidence="6">
    <location>
        <begin position="310"/>
        <end position="336"/>
    </location>
</feature>
<comment type="subcellular location">
    <subcellularLocation>
        <location evidence="1">Membrane</location>
        <topology evidence="1">Multi-pass membrane protein</topology>
    </subcellularLocation>
</comment>
<keyword evidence="7" id="KW-0732">Signal</keyword>
<accession>A0A410FUY9</accession>
<dbReference type="EMBL" id="CP034928">
    <property type="protein sequence ID" value="QAA76899.1"/>
    <property type="molecule type" value="Genomic_DNA"/>
</dbReference>
<dbReference type="GO" id="GO:0017004">
    <property type="term" value="P:cytochrome complex assembly"/>
    <property type="evidence" value="ECO:0007669"/>
    <property type="project" value="InterPro"/>
</dbReference>
<evidence type="ECO:0000256" key="6">
    <source>
        <dbReference type="SAM" id="Phobius"/>
    </source>
</evidence>
<dbReference type="KEGG" id="bih:BIP78_1133"/>
<feature type="transmembrane region" description="Helical" evidence="6">
    <location>
        <begin position="478"/>
        <end position="501"/>
    </location>
</feature>
<keyword evidence="4 6" id="KW-1133">Transmembrane helix</keyword>